<keyword evidence="7" id="KW-1185">Reference proteome</keyword>
<keyword evidence="3" id="KW-0732">Signal</keyword>
<comment type="caution">
    <text evidence="6">The sequence shown here is derived from an EMBL/GenBank/DDBJ whole genome shotgun (WGS) entry which is preliminary data.</text>
</comment>
<dbReference type="InterPro" id="IPR025997">
    <property type="entry name" value="SBP_2_dom"/>
</dbReference>
<evidence type="ECO:0000313" key="6">
    <source>
        <dbReference type="EMBL" id="MEQ2579416.1"/>
    </source>
</evidence>
<comment type="subcellular location">
    <subcellularLocation>
        <location evidence="1">Cell envelope</location>
    </subcellularLocation>
</comment>
<dbReference type="Proteomes" id="UP001470288">
    <property type="component" value="Unassembled WGS sequence"/>
</dbReference>
<name>A0ABV1I385_9FIRM</name>
<dbReference type="PANTHER" id="PTHR46847">
    <property type="entry name" value="D-ALLOSE-BINDING PERIPLASMIC PROTEIN-RELATED"/>
    <property type="match status" value="1"/>
</dbReference>
<comment type="similarity">
    <text evidence="2">Belongs to the bacterial solute-binding protein 2 family.</text>
</comment>
<dbReference type="EMBL" id="JBBMFC010000020">
    <property type="protein sequence ID" value="MEQ2579416.1"/>
    <property type="molecule type" value="Genomic_DNA"/>
</dbReference>
<evidence type="ECO:0000259" key="5">
    <source>
        <dbReference type="Pfam" id="PF13407"/>
    </source>
</evidence>
<sequence>MRRSKEIWYLLLFSLLIAAVAGLIMTVGRKEEKNSYTVSVIVNNSSDSRWTSLREGAEAAARDYNIRLNYVATGEFWGKQNELEIIYKELESGVDGMIIQMYASEGVYEGIEARLPREKCVLLETDITPEEYYQTVGPDNKELGSALAERICQDFGENLTGKTIGILCGNTGQIALRQRLDGLEETLLKAGAKIQWKLAEMGRNPDKKLFEEKWNLGADIVIALENSETERAVDYMQENQISVNNCVLYGVGNSEKVVYELDKGRIQALLVPNEFHMGYQSVKELATKLEYHTAEMRNVTTGYLMVDREHLYDAENQKILFPIVQ</sequence>
<gene>
    <name evidence="6" type="ORF">WMO62_11340</name>
</gene>
<evidence type="ECO:0000256" key="3">
    <source>
        <dbReference type="ARBA" id="ARBA00022729"/>
    </source>
</evidence>
<accession>A0ABV1I385</accession>
<dbReference type="InterPro" id="IPR028082">
    <property type="entry name" value="Peripla_BP_I"/>
</dbReference>
<dbReference type="Gene3D" id="3.40.50.2300">
    <property type="match status" value="2"/>
</dbReference>
<keyword evidence="4" id="KW-0812">Transmembrane</keyword>
<dbReference type="PANTHER" id="PTHR46847:SF1">
    <property type="entry name" value="D-ALLOSE-BINDING PERIPLASMIC PROTEIN-RELATED"/>
    <property type="match status" value="1"/>
</dbReference>
<protein>
    <submittedName>
        <fullName evidence="6">Substrate-binding domain-containing protein</fullName>
    </submittedName>
</protein>
<dbReference type="SUPFAM" id="SSF53822">
    <property type="entry name" value="Periplasmic binding protein-like I"/>
    <property type="match status" value="1"/>
</dbReference>
<dbReference type="RefSeq" id="WP_349144706.1">
    <property type="nucleotide sequence ID" value="NZ_JBBMFC010000020.1"/>
</dbReference>
<keyword evidence="4" id="KW-1133">Transmembrane helix</keyword>
<proteinExistence type="inferred from homology"/>
<evidence type="ECO:0000313" key="7">
    <source>
        <dbReference type="Proteomes" id="UP001470288"/>
    </source>
</evidence>
<evidence type="ECO:0000256" key="1">
    <source>
        <dbReference type="ARBA" id="ARBA00004196"/>
    </source>
</evidence>
<organism evidence="6 7">
    <name type="scientific">Hominiventricola aquisgranensis</name>
    <dbReference type="NCBI Taxonomy" id="3133164"/>
    <lineage>
        <taxon>Bacteria</taxon>
        <taxon>Bacillati</taxon>
        <taxon>Bacillota</taxon>
        <taxon>Clostridia</taxon>
        <taxon>Lachnospirales</taxon>
        <taxon>Lachnospiraceae</taxon>
        <taxon>Hominiventricola</taxon>
    </lineage>
</organism>
<keyword evidence="4" id="KW-0472">Membrane</keyword>
<feature type="domain" description="Periplasmic binding protein" evidence="5">
    <location>
        <begin position="39"/>
        <end position="289"/>
    </location>
</feature>
<feature type="transmembrane region" description="Helical" evidence="4">
    <location>
        <begin position="7"/>
        <end position="28"/>
    </location>
</feature>
<dbReference type="Pfam" id="PF13407">
    <property type="entry name" value="Peripla_BP_4"/>
    <property type="match status" value="1"/>
</dbReference>
<reference evidence="6 7" key="1">
    <citation type="submission" date="2024-03" db="EMBL/GenBank/DDBJ databases">
        <title>Human intestinal bacterial collection.</title>
        <authorList>
            <person name="Pauvert C."/>
            <person name="Hitch T.C.A."/>
            <person name="Clavel T."/>
        </authorList>
    </citation>
    <scope>NUCLEOTIDE SEQUENCE [LARGE SCALE GENOMIC DNA]</scope>
    <source>
        <strain evidence="6 7">CLA-AA-H78B</strain>
    </source>
</reference>
<evidence type="ECO:0000256" key="4">
    <source>
        <dbReference type="SAM" id="Phobius"/>
    </source>
</evidence>
<evidence type="ECO:0000256" key="2">
    <source>
        <dbReference type="ARBA" id="ARBA00007639"/>
    </source>
</evidence>